<feature type="compositionally biased region" description="Polar residues" evidence="2">
    <location>
        <begin position="1568"/>
        <end position="1585"/>
    </location>
</feature>
<dbReference type="STRING" id="312017.C0NA17"/>
<feature type="compositionally biased region" description="Acidic residues" evidence="2">
    <location>
        <begin position="1422"/>
        <end position="1442"/>
    </location>
</feature>
<dbReference type="RefSeq" id="XP_002348338.2">
    <property type="nucleotide sequence ID" value="XM_002348297.2"/>
</dbReference>
<dbReference type="HOGENOM" id="CLU_358844_0_0_1"/>
<dbReference type="InterPro" id="IPR027417">
    <property type="entry name" value="P-loop_NTPase"/>
</dbReference>
<dbReference type="OrthoDB" id="1597724at2759"/>
<protein>
    <submittedName>
        <fullName evidence="4">Endo-1,4-beta-xylanase xylA, putative</fullName>
    </submittedName>
</protein>
<feature type="compositionally biased region" description="Polar residues" evidence="2">
    <location>
        <begin position="1736"/>
        <end position="1767"/>
    </location>
</feature>
<dbReference type="PANTHER" id="PTHR22796:SF1">
    <property type="entry name" value="VWFA DOMAIN-CONTAINING PROTEIN"/>
    <property type="match status" value="1"/>
</dbReference>
<evidence type="ECO:0000313" key="4">
    <source>
        <dbReference type="EMBL" id="EEH11763.2"/>
    </source>
</evidence>
<feature type="compositionally biased region" description="Polar residues" evidence="2">
    <location>
        <begin position="1800"/>
        <end position="1820"/>
    </location>
</feature>
<evidence type="ECO:0000259" key="3">
    <source>
        <dbReference type="PROSITE" id="PS51717"/>
    </source>
</evidence>
<evidence type="ECO:0000313" key="5">
    <source>
        <dbReference type="Proteomes" id="UP000009168"/>
    </source>
</evidence>
<organism evidence="4 5">
    <name type="scientific">Tetrahymena thermophila (strain SB210)</name>
    <dbReference type="NCBI Taxonomy" id="312017"/>
    <lineage>
        <taxon>Eukaryota</taxon>
        <taxon>Sar</taxon>
        <taxon>Alveolata</taxon>
        <taxon>Ciliophora</taxon>
        <taxon>Intramacronucleata</taxon>
        <taxon>Oligohymenophorea</taxon>
        <taxon>Hymenostomatida</taxon>
        <taxon>Tetrahymenina</taxon>
        <taxon>Tetrahymenidae</taxon>
        <taxon>Tetrahymena</taxon>
    </lineage>
</organism>
<reference evidence="5" key="1">
    <citation type="journal article" date="2006" name="PLoS Biol.">
        <title>Macronuclear genome sequence of the ciliate Tetrahymena thermophila, a model eukaryote.</title>
        <authorList>
            <person name="Eisen J.A."/>
            <person name="Coyne R.S."/>
            <person name="Wu M."/>
            <person name="Wu D."/>
            <person name="Thiagarajan M."/>
            <person name="Wortman J.R."/>
            <person name="Badger J.H."/>
            <person name="Ren Q."/>
            <person name="Amedeo P."/>
            <person name="Jones K.M."/>
            <person name="Tallon L.J."/>
            <person name="Delcher A.L."/>
            <person name="Salzberg S.L."/>
            <person name="Silva J.C."/>
            <person name="Haas B.J."/>
            <person name="Majoros W.H."/>
            <person name="Farzad M."/>
            <person name="Carlton J.M."/>
            <person name="Smith R.K. Jr."/>
            <person name="Garg J."/>
            <person name="Pearlman R.E."/>
            <person name="Karrer K.M."/>
            <person name="Sun L."/>
            <person name="Manning G."/>
            <person name="Elde N.C."/>
            <person name="Turkewitz A.P."/>
            <person name="Asai D.J."/>
            <person name="Wilkes D.E."/>
            <person name="Wang Y."/>
            <person name="Cai H."/>
            <person name="Collins K."/>
            <person name="Stewart B.A."/>
            <person name="Lee S.R."/>
            <person name="Wilamowska K."/>
            <person name="Weinberg Z."/>
            <person name="Ruzzo W.L."/>
            <person name="Wloga D."/>
            <person name="Gaertig J."/>
            <person name="Frankel J."/>
            <person name="Tsao C.-C."/>
            <person name="Gorovsky M.A."/>
            <person name="Keeling P.J."/>
            <person name="Waller R.F."/>
            <person name="Patron N.J."/>
            <person name="Cherry J.M."/>
            <person name="Stover N.A."/>
            <person name="Krieger C.J."/>
            <person name="del Toro C."/>
            <person name="Ryder H.F."/>
            <person name="Williamson S.C."/>
            <person name="Barbeau R.A."/>
            <person name="Hamilton E.P."/>
            <person name="Orias E."/>
        </authorList>
    </citation>
    <scope>NUCLEOTIDE SEQUENCE [LARGE SCALE GENOMIC DNA]</scope>
    <source>
        <strain evidence="5">SB210</strain>
    </source>
</reference>
<feature type="domain" description="VLIG-type G" evidence="3">
    <location>
        <begin position="646"/>
        <end position="748"/>
    </location>
</feature>
<name>C0NA17_TETTS</name>
<dbReference type="GeneID" id="7825300"/>
<sequence>MTYIRKLKSEITFSFLYDQFIFIKNSKDIQNSSFLQCLTDQKKAQSKILYLTQINSSRLYGLTQQECSKQFNDELKTKIALKELSERDILNFFLDFYFDLILDLLYRRIPLTSLLKSVQQQVQIECLQNLNVSNVLVLVFERLNLIDKINLGQILSCSYQSIPIFYKIEETDENQIYKNNLISAFYSFMDQFQNHIILNVCSSSIQKKQREEFFNYLANNKDIIADLNEGFNQRGTVHLYSQFPNSKLSQFTLLDICQLDLLNVQFLRIFTNLMNCSSIILIHLNFEKDFILCTNKYVVSVETQKIINTLNDKYSVIFIIHKAQKHKAQVEKYFKVYLEYHKFEYKLLLISENDPEPEYDNLFFQLKNQTLQQTKKQEIIQSFEEFLEAYISNSDFENLNTHIAQYKNLIQQTIKKQLILNKISDVESYKLIQHMFSYSNVFSELFYKEKIFDNLSRSYFRETENFVKKGEKLQQLKKKFESCNQLSEITIFFFNEITQNNYIKQSVISKILSDWKQPLVEENNKKIDQINQDIRNLEKVAFKQLSQKDQEYLEQLYKQKNQLIILQDNYDISIESFIREISLFTQNTSKNSFYKIEHAQLKVQIQSYYKYAFEKGIPIQFIDKTRKFGSNLLEEFFKQIDQKFRLSDYKIVSVVGPQSSAKSTLMNYLFRCSFETSSARCTKGMYFTKINFQGMNLIVIDTEGLLSNVFRDQSFDNSVMTLLFLISNVIIFNIKDESNSKMKEMMSITEEVIKLFNNIQDNYTVPEIFIALRDYFDRNNIELKKKQIINEMIQVNGIFESQSSKQQNKNQIKLKPENVFIFPSAFSELNYFESRFKHINTGFGEDVLQLRKSITNVLKQSKGYLSIQDFYFKAEGIWNRLKEHGHDLLKCITLEEYKSKKLLEEIALGYQKKIEEKKVNQIEEKEAILKNSLTDNYMDIHSFNRIKQEYSQFITTLNIQMNEELEDSLQQDYNDNKLINQLNPRDFYFILNKTQHRNKVNLQVRQNIFEQRIQSLFFGLQIDVLEKDFNKQIQQEVNQAQFEQNEQSLKKLLDQIQEEYSDKIKQLQKKFETTDELMRQQLEQLKNEYVKHYDQNLQNLIQEFSISQIAKQNFDDVKNIIQENQVDQIAKKFLVNSSRLSSSEYELLINKIQEFFQNLKLVKPNKVYQEQEIVKNIFQQMVDCCKVFFDSIQPDLQQYINDTNMYKYTFYILYQIIRDQVKKWQQQVLRKKMEKFQIIIDQKIQHIKKMSETSTDWVELGVQAMRSIQNQIVTTFIKKSLSNMEPVLNKTVDDLTSDYTKAIDNAFMSVYDSTEQKINIDNFLKYTVNINKYIDEMKRDQIKIKAEELVENKTTEFNLGLQNIIDELNQIILHFVNTEIFDFDQLIEKLNTIYFEGVSLQLGQEIIIENLKNKPQFIEEEEEVQDDDLNCDVEEEKEEEEQKQENNEVQEIHQDKDKSCYRDNEKVDGLTENEQEINSNKQSQKENGLEKQALDFSEIIMKSCGNNNKEQEDKQKNQIIIFNSSQSQIDMLNDKQKQDSEDSFAMDLNESVINGELSKNNNDKQIEEVQSNIQGESKNQQSNCMEGQDENQDKILQYGDQNNSQSNIETQEQEKKISNQEGDILQENEQDLCNEEKKEDSKHIEKINNQTSIDQEDNNKTKQDNEIQNEVDTIQVDKNNNSTKHFAENQEEQINHNSAQAEQSQIIENDNIQTSLDKVQSSQDQEDNDKTKQDTEIQNEVDTNSYSSKNFTNNQEEQKNNDSTQVEQAKLNEKGNTQTSLNSVQSGCEQEDDNKKKQDTQIQNETGTIQVDSNNNSSKNVQDKQEDDREQCLKINQNDIEDLQKNQNDKQKRASEQQLSDSDSGKNGSKKEKTRIKKIKIVKKYIPVQSLYIQGMRKIYNEINPTNGNKIILQFKEELNNEMEQMLKLHYQKMIGCQERCPFCGQKCHLELGHSGDHSVNDRHLIIGIHGYGKQEFYVNKFCYDTIDEPFRINYQRFENMYEASQKLFPNWSSCFSLDKKNNQDQNFSQILKQGYALTAKWFANHNNKSRLEDLKENVPQEFKDLAQNQEEIDETYKIQWKYIDDQSSDQSQDDSQDQDISQLKQRLLRLFTFIHIILSD</sequence>
<feature type="region of interest" description="Disordered" evidence="2">
    <location>
        <begin position="1530"/>
        <end position="1829"/>
    </location>
</feature>
<feature type="compositionally biased region" description="Polar residues" evidence="2">
    <location>
        <begin position="1774"/>
        <end position="1788"/>
    </location>
</feature>
<dbReference type="InterPro" id="IPR006073">
    <property type="entry name" value="GTP-bd"/>
</dbReference>
<keyword evidence="5" id="KW-1185">Reference proteome</keyword>
<dbReference type="Pfam" id="PF01926">
    <property type="entry name" value="MMR_HSR1"/>
    <property type="match status" value="1"/>
</dbReference>
<dbReference type="KEGG" id="tet:TTHERM_00313169"/>
<feature type="compositionally biased region" description="Acidic residues" evidence="2">
    <location>
        <begin position="1624"/>
        <end position="1633"/>
    </location>
</feature>
<feature type="compositionally biased region" description="Polar residues" evidence="2">
    <location>
        <begin position="1695"/>
        <end position="1723"/>
    </location>
</feature>
<dbReference type="SUPFAM" id="SSF52540">
    <property type="entry name" value="P-loop containing nucleoside triphosphate hydrolases"/>
    <property type="match status" value="1"/>
</dbReference>
<dbReference type="EMBL" id="GG662498">
    <property type="protein sequence ID" value="EEH11763.2"/>
    <property type="molecule type" value="Genomic_DNA"/>
</dbReference>
<dbReference type="Gene3D" id="3.40.50.300">
    <property type="entry name" value="P-loop containing nucleotide triphosphate hydrolases"/>
    <property type="match status" value="1"/>
</dbReference>
<dbReference type="PANTHER" id="PTHR22796">
    <property type="entry name" value="URG4-RELATED"/>
    <property type="match status" value="1"/>
</dbReference>
<dbReference type="Proteomes" id="UP000009168">
    <property type="component" value="Unassembled WGS sequence"/>
</dbReference>
<keyword evidence="1" id="KW-0175">Coiled coil</keyword>
<feature type="compositionally biased region" description="Basic and acidic residues" evidence="2">
    <location>
        <begin position="1846"/>
        <end position="1855"/>
    </location>
</feature>
<evidence type="ECO:0000256" key="2">
    <source>
        <dbReference type="SAM" id="MobiDB-lite"/>
    </source>
</evidence>
<dbReference type="GO" id="GO:0005525">
    <property type="term" value="F:GTP binding"/>
    <property type="evidence" value="ECO:0007669"/>
    <property type="project" value="InterPro"/>
</dbReference>
<feature type="compositionally biased region" description="Basic and acidic residues" evidence="2">
    <location>
        <begin position="1634"/>
        <end position="1646"/>
    </location>
</feature>
<evidence type="ECO:0000256" key="1">
    <source>
        <dbReference type="SAM" id="Coils"/>
    </source>
</evidence>
<dbReference type="PROSITE" id="PS51717">
    <property type="entry name" value="G_VLIG"/>
    <property type="match status" value="1"/>
</dbReference>
<dbReference type="InterPro" id="IPR030383">
    <property type="entry name" value="G_VLIG_dom"/>
</dbReference>
<feature type="compositionally biased region" description="Polar residues" evidence="2">
    <location>
        <begin position="1666"/>
        <end position="1684"/>
    </location>
</feature>
<feature type="region of interest" description="Disordered" evidence="2">
    <location>
        <begin position="1422"/>
        <end position="1489"/>
    </location>
</feature>
<gene>
    <name evidence="4" type="ORF">TTHERM_00313169</name>
</gene>
<feature type="region of interest" description="Disordered" evidence="2">
    <location>
        <begin position="1846"/>
        <end position="1873"/>
    </location>
</feature>
<feature type="compositionally biased region" description="Basic and acidic residues" evidence="2">
    <location>
        <begin position="1443"/>
        <end position="1469"/>
    </location>
</feature>
<proteinExistence type="predicted"/>
<feature type="coiled-coil region" evidence="1">
    <location>
        <begin position="1039"/>
        <end position="1088"/>
    </location>
</feature>
<accession>C0NA17</accession>
<feature type="compositionally biased region" description="Polar residues" evidence="2">
    <location>
        <begin position="1599"/>
        <end position="1610"/>
    </location>
</feature>